<protein>
    <recommendedName>
        <fullName evidence="6">tRNA-guanosine(34) queuine transglycosylase</fullName>
        <ecNumber evidence="6">2.4.2.64</ecNumber>
    </recommendedName>
</protein>
<dbReference type="InterPro" id="IPR003929">
    <property type="entry name" value="K_chnl_BK_asu"/>
</dbReference>
<evidence type="ECO:0000313" key="8">
    <source>
        <dbReference type="EMBL" id="EMP39512.1"/>
    </source>
</evidence>
<dbReference type="InterPro" id="IPR036511">
    <property type="entry name" value="TGT-like_sf"/>
</dbReference>
<dbReference type="EC" id="2.4.2.64" evidence="6"/>
<dbReference type="NCBIfam" id="TIGR00430">
    <property type="entry name" value="Q_tRNA_tgt"/>
    <property type="match status" value="1"/>
</dbReference>
<keyword evidence="1" id="KW-0328">Glycosyltransferase</keyword>
<proteinExistence type="predicted"/>
<keyword evidence="2 8" id="KW-0808">Transferase</keyword>
<name>M7CF63_CHEMY</name>
<evidence type="ECO:0000256" key="1">
    <source>
        <dbReference type="ARBA" id="ARBA00022676"/>
    </source>
</evidence>
<evidence type="ECO:0000256" key="2">
    <source>
        <dbReference type="ARBA" id="ARBA00022679"/>
    </source>
</evidence>
<dbReference type="InterPro" id="IPR002616">
    <property type="entry name" value="tRNA_ribo_trans-like"/>
</dbReference>
<keyword evidence="9" id="KW-1185">Reference proteome</keyword>
<accession>M7CF63</accession>
<evidence type="ECO:0000256" key="5">
    <source>
        <dbReference type="ARBA" id="ARBA00022833"/>
    </source>
</evidence>
<dbReference type="GO" id="GO:0006400">
    <property type="term" value="P:tRNA modification"/>
    <property type="evidence" value="ECO:0007669"/>
    <property type="project" value="InterPro"/>
</dbReference>
<feature type="domain" description="RCK N-terminal" evidence="7">
    <location>
        <begin position="513"/>
        <end position="655"/>
    </location>
</feature>
<dbReference type="PROSITE" id="PS51201">
    <property type="entry name" value="RCK_N"/>
    <property type="match status" value="1"/>
</dbReference>
<dbReference type="Pfam" id="PF22614">
    <property type="entry name" value="Slo-like_RCK"/>
    <property type="match status" value="2"/>
</dbReference>
<dbReference type="GO" id="GO:0046872">
    <property type="term" value="F:metal ion binding"/>
    <property type="evidence" value="ECO:0007669"/>
    <property type="project" value="UniProtKB-KW"/>
</dbReference>
<gene>
    <name evidence="8" type="ORF">UY3_03294</name>
</gene>
<dbReference type="FunFam" id="3.40.50.720:FF:000011">
    <property type="entry name" value="Potassium channel subfamily T member 1"/>
    <property type="match status" value="1"/>
</dbReference>
<evidence type="ECO:0000256" key="3">
    <source>
        <dbReference type="ARBA" id="ARBA00022694"/>
    </source>
</evidence>
<dbReference type="eggNOG" id="KOG3908">
    <property type="taxonomic scope" value="Eukaryota"/>
</dbReference>
<evidence type="ECO:0000256" key="4">
    <source>
        <dbReference type="ARBA" id="ARBA00022723"/>
    </source>
</evidence>
<dbReference type="InterPro" id="IPR036291">
    <property type="entry name" value="NAD(P)-bd_dom_sf"/>
</dbReference>
<keyword evidence="5" id="KW-0862">Zinc</keyword>
<keyword evidence="3" id="KW-0819">tRNA processing</keyword>
<dbReference type="SUPFAM" id="SSF51735">
    <property type="entry name" value="NAD(P)-binding Rossmann-fold domains"/>
    <property type="match status" value="1"/>
</dbReference>
<dbReference type="PANTHER" id="PTHR43530">
    <property type="entry name" value="QUEUINE TRNA-RIBOSYLTRANSFERASE CATALYTIC SUBUNIT 1"/>
    <property type="match status" value="1"/>
</dbReference>
<dbReference type="GO" id="GO:0016020">
    <property type="term" value="C:membrane"/>
    <property type="evidence" value="ECO:0007669"/>
    <property type="project" value="InterPro"/>
</dbReference>
<dbReference type="SUPFAM" id="SSF51713">
    <property type="entry name" value="tRNA-guanine transglycosylase"/>
    <property type="match status" value="1"/>
</dbReference>
<evidence type="ECO:0000313" key="9">
    <source>
        <dbReference type="Proteomes" id="UP000031443"/>
    </source>
</evidence>
<dbReference type="STRING" id="8469.M7CF63"/>
<dbReference type="GO" id="GO:0008479">
    <property type="term" value="F:tRNA-guanosine(34) queuine transglycosylase activity"/>
    <property type="evidence" value="ECO:0007669"/>
    <property type="project" value="UniProtKB-EC"/>
</dbReference>
<sequence length="943" mass="107040">MSEACGCLTLPAHLPRGHEASECPCPCNLRLVCRVGVKSCSLLLVFGGGGVSWCFWSSDFWRILGPVFKFLTLLFPTLLNPPQGPELIKQANGLHGFMNWHQNLLTDSGGFQMVSLVELSEVTEEGVRFQSPYNGEEILLTPEKSIEIQNTLGSDIMMQLDDVVSSTVTGPRVEEAMYRSIRWLDRCIAANSKPDEQNLFAIIQGGLDPALRTKCLEEMTQRDVPGFAIGGLSGGEAKDHFWRMVTLSTDRLPRGKPRYLMGVGYATDLVVCVALGCDMFDCVFPTRTARFGSALVPWGSLPVKNKQFAKDFRPIDENCDCPTCRRYSRAFLHALVRSETVAMHLLTVHNIAYQLNLMRSIRESIVEQRFPQFVRDFMRTMYGSRERCTTSPSLCLDPLQDARDTYMAGHTPACDVERVQVAFYINENTFKERLKLFFIKNQRSSLRVRLFNFSLKLLSCLLYIIRVLLDDPQEARGGCWGCPRQNHSAHHLHKFDWTPIIWVNRPLPLWGLQVLVALISFLEKLLLVYLGYKGYYVVILCPTEMDVAGYYVVILCPTEMDVAVRRVLQIPLWSQRVIFLQGSALKDQDLTRAKMDDAEACFILSNRFEGDRIAADHQTILRAWAVKDFAPNCPLYVQILKPENKFHIKFADHVVCEEEFKYAMLALNCVCPATSTLITLLIHTSRGQDGPASPEQWQRMYSRCSANEVYHARLGDSKFLGQYQGKSFTYASFHAHKSWVKGYPTNSPYIGSSPALCHLVQEKTPFCCLRLDKSCHHYPYEDARAYRFQNELIIVSAERAGNGLYNFIVPLRAYYRPRKELSPIVLLLENMPETQFLEAICWFPLVYYMVGSIDKFTFSPQLSHQTTTLQLPGLKSSVLTRIGAASIGFAIRLKVTEDDLWIRSYGRLYQKLCSSTGDIPIGIYRTECHLFSAAEVPPPPPRD</sequence>
<dbReference type="Gene3D" id="3.40.50.720">
    <property type="entry name" value="NAD(P)-binding Rossmann-like Domain"/>
    <property type="match status" value="1"/>
</dbReference>
<dbReference type="NCBIfam" id="TIGR00449">
    <property type="entry name" value="tgt_general"/>
    <property type="match status" value="1"/>
</dbReference>
<evidence type="ECO:0000256" key="6">
    <source>
        <dbReference type="ARBA" id="ARBA00024223"/>
    </source>
</evidence>
<reference evidence="9" key="1">
    <citation type="journal article" date="2013" name="Nat. Genet.">
        <title>The draft genomes of soft-shell turtle and green sea turtle yield insights into the development and evolution of the turtle-specific body plan.</title>
        <authorList>
            <person name="Wang Z."/>
            <person name="Pascual-Anaya J."/>
            <person name="Zadissa A."/>
            <person name="Li W."/>
            <person name="Niimura Y."/>
            <person name="Huang Z."/>
            <person name="Li C."/>
            <person name="White S."/>
            <person name="Xiong Z."/>
            <person name="Fang D."/>
            <person name="Wang B."/>
            <person name="Ming Y."/>
            <person name="Chen Y."/>
            <person name="Zheng Y."/>
            <person name="Kuraku S."/>
            <person name="Pignatelli M."/>
            <person name="Herrero J."/>
            <person name="Beal K."/>
            <person name="Nozawa M."/>
            <person name="Li Q."/>
            <person name="Wang J."/>
            <person name="Zhang H."/>
            <person name="Yu L."/>
            <person name="Shigenobu S."/>
            <person name="Wang J."/>
            <person name="Liu J."/>
            <person name="Flicek P."/>
            <person name="Searle S."/>
            <person name="Wang J."/>
            <person name="Kuratani S."/>
            <person name="Yin Y."/>
            <person name="Aken B."/>
            <person name="Zhang G."/>
            <person name="Irie N."/>
        </authorList>
    </citation>
    <scope>NUCLEOTIDE SEQUENCE [LARGE SCALE GENOMIC DNA]</scope>
</reference>
<evidence type="ECO:0000259" key="7">
    <source>
        <dbReference type="PROSITE" id="PS51201"/>
    </source>
</evidence>
<dbReference type="PANTHER" id="PTHR43530:SF1">
    <property type="entry name" value="QUEUINE TRNA-RIBOSYLTRANSFERASE CATALYTIC SUBUNIT 1"/>
    <property type="match status" value="1"/>
</dbReference>
<dbReference type="InterPro" id="IPR004803">
    <property type="entry name" value="TGT"/>
</dbReference>
<dbReference type="EMBL" id="KB516472">
    <property type="protein sequence ID" value="EMP39512.1"/>
    <property type="molecule type" value="Genomic_DNA"/>
</dbReference>
<dbReference type="InterPro" id="IPR003148">
    <property type="entry name" value="RCK_N"/>
</dbReference>
<organism evidence="8 9">
    <name type="scientific">Chelonia mydas</name>
    <name type="common">Green sea-turtle</name>
    <name type="synonym">Chelonia agassizi</name>
    <dbReference type="NCBI Taxonomy" id="8469"/>
    <lineage>
        <taxon>Eukaryota</taxon>
        <taxon>Metazoa</taxon>
        <taxon>Chordata</taxon>
        <taxon>Craniata</taxon>
        <taxon>Vertebrata</taxon>
        <taxon>Euteleostomi</taxon>
        <taxon>Archelosauria</taxon>
        <taxon>Testudinata</taxon>
        <taxon>Testudines</taxon>
        <taxon>Cryptodira</taxon>
        <taxon>Durocryptodira</taxon>
        <taxon>Americhelydia</taxon>
        <taxon>Chelonioidea</taxon>
        <taxon>Cheloniidae</taxon>
        <taxon>Chelonia</taxon>
    </lineage>
</organism>
<dbReference type="GO" id="GO:0006813">
    <property type="term" value="P:potassium ion transport"/>
    <property type="evidence" value="ECO:0007669"/>
    <property type="project" value="InterPro"/>
</dbReference>
<dbReference type="AlphaFoldDB" id="M7CF63"/>
<dbReference type="Proteomes" id="UP000031443">
    <property type="component" value="Unassembled WGS sequence"/>
</dbReference>
<dbReference type="GO" id="GO:0005829">
    <property type="term" value="C:cytosol"/>
    <property type="evidence" value="ECO:0007669"/>
    <property type="project" value="TreeGrafter"/>
</dbReference>
<dbReference type="Pfam" id="PF01702">
    <property type="entry name" value="TGT"/>
    <property type="match status" value="1"/>
</dbReference>
<keyword evidence="4" id="KW-0479">Metal-binding</keyword>
<dbReference type="Pfam" id="PF03493">
    <property type="entry name" value="BK_channel_a"/>
    <property type="match status" value="1"/>
</dbReference>
<dbReference type="Gene3D" id="3.20.20.105">
    <property type="entry name" value="Queuine tRNA-ribosyltransferase-like"/>
    <property type="match status" value="1"/>
</dbReference>